<keyword evidence="7" id="KW-0514">Muscle protein</keyword>
<dbReference type="Proteomes" id="UP000245119">
    <property type="component" value="Linkage Group LG6"/>
</dbReference>
<organism evidence="12 13">
    <name type="scientific">Pomacea canaliculata</name>
    <name type="common">Golden apple snail</name>
    <dbReference type="NCBI Taxonomy" id="400727"/>
    <lineage>
        <taxon>Eukaryota</taxon>
        <taxon>Metazoa</taxon>
        <taxon>Spiralia</taxon>
        <taxon>Lophotrochozoa</taxon>
        <taxon>Mollusca</taxon>
        <taxon>Gastropoda</taxon>
        <taxon>Caenogastropoda</taxon>
        <taxon>Architaenioglossa</taxon>
        <taxon>Ampullarioidea</taxon>
        <taxon>Ampullariidae</taxon>
        <taxon>Pomacea</taxon>
    </lineage>
</organism>
<protein>
    <recommendedName>
        <fullName evidence="1">Globin</fullName>
    </recommendedName>
    <alternativeName>
        <fullName evidence="8">Myoglobin</fullName>
    </alternativeName>
</protein>
<evidence type="ECO:0000259" key="11">
    <source>
        <dbReference type="PROSITE" id="PS01033"/>
    </source>
</evidence>
<dbReference type="AlphaFoldDB" id="A0A2T7P4Q7"/>
<dbReference type="OrthoDB" id="436496at2759"/>
<dbReference type="STRING" id="400727.A0A2T7P4Q7"/>
<dbReference type="Gene3D" id="1.10.490.10">
    <property type="entry name" value="Globins"/>
    <property type="match status" value="1"/>
</dbReference>
<dbReference type="GO" id="GO:0005344">
    <property type="term" value="F:oxygen carrier activity"/>
    <property type="evidence" value="ECO:0007669"/>
    <property type="project" value="UniProtKB-KW"/>
</dbReference>
<dbReference type="GO" id="GO:0020037">
    <property type="term" value="F:heme binding"/>
    <property type="evidence" value="ECO:0007669"/>
    <property type="project" value="InterPro"/>
</dbReference>
<evidence type="ECO:0000256" key="1">
    <source>
        <dbReference type="ARBA" id="ARBA00013895"/>
    </source>
</evidence>
<dbReference type="InterPro" id="IPR050532">
    <property type="entry name" value="Globin-like_OT"/>
</dbReference>
<feature type="region of interest" description="Disordered" evidence="10">
    <location>
        <begin position="206"/>
        <end position="225"/>
    </location>
</feature>
<dbReference type="InterPro" id="IPR009050">
    <property type="entry name" value="Globin-like_sf"/>
</dbReference>
<evidence type="ECO:0000256" key="4">
    <source>
        <dbReference type="ARBA" id="ARBA00022621"/>
    </source>
</evidence>
<dbReference type="InterPro" id="IPR044399">
    <property type="entry name" value="Mb-like_M"/>
</dbReference>
<accession>A0A2T7P4Q7</accession>
<dbReference type="GO" id="GO:0019825">
    <property type="term" value="F:oxygen binding"/>
    <property type="evidence" value="ECO:0007669"/>
    <property type="project" value="InterPro"/>
</dbReference>
<comment type="similarity">
    <text evidence="9">Belongs to the globin family.</text>
</comment>
<keyword evidence="6" id="KW-0408">Iron</keyword>
<evidence type="ECO:0000256" key="5">
    <source>
        <dbReference type="ARBA" id="ARBA00022723"/>
    </source>
</evidence>
<sequence length="225" mass="25815">MGCAASTTLEKNNSTLQLVVKPFLGTKRAIRRIDKSRPSLTADIRRVVQQSWYRLVEHRSLDQLGIPVFLEIFHLTPAAKKLFHYSEKTTIEELEGDRRLREHATRFMNAVGAVVDNLDKKNSDDLDVMLREMGADHTNISTFNQVYCVIFREALLSVWERNLGKARFRGELKNAWRALITYMMEVMREGYDLQLDTLAEGRHNTLKETDEDVLPGPASHGLLTQ</sequence>
<comment type="caution">
    <text evidence="12">The sequence shown here is derived from an EMBL/GenBank/DDBJ whole genome shotgun (WGS) entry which is preliminary data.</text>
</comment>
<evidence type="ECO:0000256" key="9">
    <source>
        <dbReference type="RuleBase" id="RU000356"/>
    </source>
</evidence>
<feature type="domain" description="Globin" evidence="11">
    <location>
        <begin position="39"/>
        <end position="192"/>
    </location>
</feature>
<evidence type="ECO:0000256" key="7">
    <source>
        <dbReference type="ARBA" id="ARBA00023179"/>
    </source>
</evidence>
<keyword evidence="3 9" id="KW-0349">Heme</keyword>
<dbReference type="GO" id="GO:0046872">
    <property type="term" value="F:metal ion binding"/>
    <property type="evidence" value="ECO:0007669"/>
    <property type="project" value="UniProtKB-KW"/>
</dbReference>
<keyword evidence="5" id="KW-0479">Metal-binding</keyword>
<reference evidence="12 13" key="1">
    <citation type="submission" date="2018-04" db="EMBL/GenBank/DDBJ databases">
        <title>The genome of golden apple snail Pomacea canaliculata provides insight into stress tolerance and invasive adaptation.</title>
        <authorList>
            <person name="Liu C."/>
            <person name="Liu B."/>
            <person name="Ren Y."/>
            <person name="Zhang Y."/>
            <person name="Wang H."/>
            <person name="Li S."/>
            <person name="Jiang F."/>
            <person name="Yin L."/>
            <person name="Zhang G."/>
            <person name="Qian W."/>
            <person name="Fan W."/>
        </authorList>
    </citation>
    <scope>NUCLEOTIDE SEQUENCE [LARGE SCALE GENOMIC DNA]</scope>
    <source>
        <strain evidence="12">SZHN2017</strain>
        <tissue evidence="12">Muscle</tissue>
    </source>
</reference>
<dbReference type="PROSITE" id="PS01033">
    <property type="entry name" value="GLOBIN"/>
    <property type="match status" value="1"/>
</dbReference>
<evidence type="ECO:0000256" key="10">
    <source>
        <dbReference type="SAM" id="MobiDB-lite"/>
    </source>
</evidence>
<dbReference type="SUPFAM" id="SSF46458">
    <property type="entry name" value="Globin-like"/>
    <property type="match status" value="1"/>
</dbReference>
<keyword evidence="13" id="KW-1185">Reference proteome</keyword>
<evidence type="ECO:0000256" key="2">
    <source>
        <dbReference type="ARBA" id="ARBA00022448"/>
    </source>
</evidence>
<dbReference type="Pfam" id="PF00042">
    <property type="entry name" value="Globin"/>
    <property type="match status" value="1"/>
</dbReference>
<evidence type="ECO:0000256" key="8">
    <source>
        <dbReference type="ARBA" id="ARBA00030087"/>
    </source>
</evidence>
<keyword evidence="2 9" id="KW-0813">Transport</keyword>
<dbReference type="InterPro" id="IPR012292">
    <property type="entry name" value="Globin/Proto"/>
</dbReference>
<evidence type="ECO:0000256" key="6">
    <source>
        <dbReference type="ARBA" id="ARBA00023004"/>
    </source>
</evidence>
<gene>
    <name evidence="12" type="ORF">C0Q70_10992</name>
</gene>
<evidence type="ECO:0000256" key="3">
    <source>
        <dbReference type="ARBA" id="ARBA00022617"/>
    </source>
</evidence>
<dbReference type="PANTHER" id="PTHR46458:SF1">
    <property type="entry name" value="GEO09476P1"/>
    <property type="match status" value="1"/>
</dbReference>
<dbReference type="OMA" id="EMSIAHY"/>
<evidence type="ECO:0000313" key="12">
    <source>
        <dbReference type="EMBL" id="PVD28405.1"/>
    </source>
</evidence>
<dbReference type="PANTHER" id="PTHR46458">
    <property type="entry name" value="BLR2807 PROTEIN"/>
    <property type="match status" value="1"/>
</dbReference>
<name>A0A2T7P4Q7_POMCA</name>
<dbReference type="EMBL" id="PZQS01000006">
    <property type="protein sequence ID" value="PVD28405.1"/>
    <property type="molecule type" value="Genomic_DNA"/>
</dbReference>
<dbReference type="InterPro" id="IPR000971">
    <property type="entry name" value="Globin"/>
</dbReference>
<proteinExistence type="inferred from homology"/>
<keyword evidence="4 9" id="KW-0561">Oxygen transport</keyword>
<evidence type="ECO:0000313" key="13">
    <source>
        <dbReference type="Proteomes" id="UP000245119"/>
    </source>
</evidence>
<dbReference type="CDD" id="cd01040">
    <property type="entry name" value="Mb-like"/>
    <property type="match status" value="1"/>
</dbReference>